<dbReference type="InterPro" id="IPR002043">
    <property type="entry name" value="UDG_fam1"/>
</dbReference>
<dbReference type="NCBIfam" id="NF003588">
    <property type="entry name" value="PRK05254.1-1"/>
    <property type="match status" value="1"/>
</dbReference>
<keyword evidence="13" id="KW-1185">Reference proteome</keyword>
<evidence type="ECO:0000256" key="4">
    <source>
        <dbReference type="ARBA" id="ARBA00023128"/>
    </source>
</evidence>
<evidence type="ECO:0000256" key="5">
    <source>
        <dbReference type="ARBA" id="ARBA00023204"/>
    </source>
</evidence>
<evidence type="ECO:0000256" key="8">
    <source>
        <dbReference type="PROSITE-ProRule" id="PRU10072"/>
    </source>
</evidence>
<dbReference type="PANTHER" id="PTHR11264">
    <property type="entry name" value="URACIL-DNA GLYCOSYLASE"/>
    <property type="match status" value="1"/>
</dbReference>
<keyword evidence="2 7" id="KW-0227">DNA damage</keyword>
<accession>A0A163K986</accession>
<evidence type="ECO:0000313" key="13">
    <source>
        <dbReference type="Proteomes" id="UP000078561"/>
    </source>
</evidence>
<dbReference type="EC" id="3.2.2.27" evidence="7 9"/>
<organism evidence="12">
    <name type="scientific">Absidia glauca</name>
    <name type="common">Pin mould</name>
    <dbReference type="NCBI Taxonomy" id="4829"/>
    <lineage>
        <taxon>Eukaryota</taxon>
        <taxon>Fungi</taxon>
        <taxon>Fungi incertae sedis</taxon>
        <taxon>Mucoromycota</taxon>
        <taxon>Mucoromycotina</taxon>
        <taxon>Mucoromycetes</taxon>
        <taxon>Mucorales</taxon>
        <taxon>Cunninghamellaceae</taxon>
        <taxon>Absidia</taxon>
    </lineage>
</organism>
<dbReference type="NCBIfam" id="NF003589">
    <property type="entry name" value="PRK05254.1-2"/>
    <property type="match status" value="1"/>
</dbReference>
<evidence type="ECO:0000259" key="11">
    <source>
        <dbReference type="SMART" id="SM00986"/>
    </source>
</evidence>
<dbReference type="HAMAP" id="MF_00148">
    <property type="entry name" value="UDG"/>
    <property type="match status" value="1"/>
</dbReference>
<dbReference type="InParanoid" id="A0A163K986"/>
<dbReference type="InterPro" id="IPR036895">
    <property type="entry name" value="Uracil-DNA_glycosylase-like_sf"/>
</dbReference>
<dbReference type="FunCoup" id="A0A163K986">
    <property type="interactions" value="583"/>
</dbReference>
<reference evidence="12" key="1">
    <citation type="submission" date="2016-04" db="EMBL/GenBank/DDBJ databases">
        <authorList>
            <person name="Evans L.H."/>
            <person name="Alamgir A."/>
            <person name="Owens N."/>
            <person name="Weber N.D."/>
            <person name="Virtaneva K."/>
            <person name="Barbian K."/>
            <person name="Babar A."/>
            <person name="Rosenke K."/>
        </authorList>
    </citation>
    <scope>NUCLEOTIDE SEQUENCE [LARGE SCALE GENOMIC DNA]</scope>
    <source>
        <strain evidence="12">CBS 101.48</strain>
    </source>
</reference>
<comment type="function">
    <text evidence="7 9">Excises uracil residues from the DNA which can arise as a result of misincorporation of dUMP residues by DNA polymerase or due to deamination of cytosine.</text>
</comment>
<evidence type="ECO:0000256" key="6">
    <source>
        <dbReference type="ARBA" id="ARBA00023242"/>
    </source>
</evidence>
<dbReference type="SUPFAM" id="SSF52141">
    <property type="entry name" value="Uracil-DNA glycosylase-like"/>
    <property type="match status" value="1"/>
</dbReference>
<dbReference type="InterPro" id="IPR018085">
    <property type="entry name" value="Ura-DNA_Glyclase_AS"/>
</dbReference>
<dbReference type="GO" id="GO:0004844">
    <property type="term" value="F:uracil DNA N-glycosylase activity"/>
    <property type="evidence" value="ECO:0007669"/>
    <property type="project" value="UniProtKB-UniRule"/>
</dbReference>
<evidence type="ECO:0000256" key="1">
    <source>
        <dbReference type="ARBA" id="ARBA00008184"/>
    </source>
</evidence>
<protein>
    <recommendedName>
        <fullName evidence="7 9">Uracil-DNA glycosylase</fullName>
        <shortName evidence="7">UDG</shortName>
        <ecNumber evidence="7 9">3.2.2.27</ecNumber>
    </recommendedName>
</protein>
<gene>
    <name evidence="12" type="primary">ABSGL_14730.1 scaffold 14966</name>
    <name evidence="7" type="synonym">UNG1</name>
</gene>
<dbReference type="OrthoDB" id="10031947at2759"/>
<feature type="domain" description="Uracil-DNA glycosylase-like" evidence="11">
    <location>
        <begin position="182"/>
        <end position="343"/>
    </location>
</feature>
<dbReference type="SMART" id="SM00987">
    <property type="entry name" value="UreE_C"/>
    <property type="match status" value="1"/>
</dbReference>
<keyword evidence="5 7" id="KW-0234">DNA repair</keyword>
<dbReference type="FunFam" id="3.40.470.10:FF:000007">
    <property type="entry name" value="Uracil-DNA glycosylase"/>
    <property type="match status" value="1"/>
</dbReference>
<dbReference type="NCBIfam" id="NF003591">
    <property type="entry name" value="PRK05254.1-4"/>
    <property type="match status" value="1"/>
</dbReference>
<dbReference type="CDD" id="cd10027">
    <property type="entry name" value="UDG-F1-like"/>
    <property type="match status" value="1"/>
</dbReference>
<evidence type="ECO:0000256" key="2">
    <source>
        <dbReference type="ARBA" id="ARBA00022763"/>
    </source>
</evidence>
<keyword evidence="4 7" id="KW-0496">Mitochondrion</keyword>
<dbReference type="SMART" id="SM00986">
    <property type="entry name" value="UDG"/>
    <property type="match status" value="1"/>
</dbReference>
<evidence type="ECO:0000256" key="9">
    <source>
        <dbReference type="RuleBase" id="RU003780"/>
    </source>
</evidence>
<dbReference type="STRING" id="4829.A0A163K986"/>
<name>A0A163K986_ABSGL</name>
<evidence type="ECO:0000256" key="3">
    <source>
        <dbReference type="ARBA" id="ARBA00022801"/>
    </source>
</evidence>
<feature type="compositionally biased region" description="Low complexity" evidence="10">
    <location>
        <begin position="75"/>
        <end position="93"/>
    </location>
</feature>
<dbReference type="EMBL" id="LT554985">
    <property type="protein sequence ID" value="SAM09056.1"/>
    <property type="molecule type" value="Genomic_DNA"/>
</dbReference>
<dbReference type="GO" id="GO:0005739">
    <property type="term" value="C:mitochondrion"/>
    <property type="evidence" value="ECO:0007669"/>
    <property type="project" value="UniProtKB-SubCell"/>
</dbReference>
<feature type="region of interest" description="Disordered" evidence="10">
    <location>
        <begin position="75"/>
        <end position="94"/>
    </location>
</feature>
<dbReference type="NCBIfam" id="TIGR00628">
    <property type="entry name" value="ung"/>
    <property type="match status" value="1"/>
</dbReference>
<keyword evidence="3 7" id="KW-0378">Hydrolase</keyword>
<evidence type="ECO:0000256" key="7">
    <source>
        <dbReference type="HAMAP-Rule" id="MF_03166"/>
    </source>
</evidence>
<proteinExistence type="inferred from homology"/>
<dbReference type="NCBIfam" id="NF003592">
    <property type="entry name" value="PRK05254.1-5"/>
    <property type="match status" value="1"/>
</dbReference>
<dbReference type="Pfam" id="PF03167">
    <property type="entry name" value="UDG"/>
    <property type="match status" value="1"/>
</dbReference>
<dbReference type="Proteomes" id="UP000078561">
    <property type="component" value="Unassembled WGS sequence"/>
</dbReference>
<dbReference type="GO" id="GO:0005634">
    <property type="term" value="C:nucleus"/>
    <property type="evidence" value="ECO:0007669"/>
    <property type="project" value="UniProtKB-SubCell"/>
</dbReference>
<sequence length="358" mass="40476">MCEWDTHILEGGCLWYRGIVEAIRDGGVCGASWADNGTLAGFHRKKRASPDDSNVNKENKKKQTTLFSMFKSVPPKETTTATATKQTPTLETPVDAEQQKIDNDAKSIVAIDRAKALFEQLDDETKNLLHLEMTTMQYDWLRVLQPELTKPYFIKLKKYLKRELLDKQVIYPPAKDIYSWSNYTPPSNIKVVIIGQDPYHGPNQAHGLCFSVAKGVPAPPSLVNIYKALVKDYPDFVRPKHGYLENWAKQGVLMLNTSLTVRRATAGSHSNQGWEPFTDAIINYLNEKKSNLVFMLWGAHAQKKGAKINSSKHLVLKSVHPSPLSAHRGFYDCQHFVKANDYLESRGRASVNWNCLDE</sequence>
<comment type="subcellular location">
    <subcellularLocation>
        <location evidence="7">Mitochondrion</location>
    </subcellularLocation>
    <subcellularLocation>
        <location evidence="7">Nucleus</location>
    </subcellularLocation>
</comment>
<dbReference type="OMA" id="CEWDTHI"/>
<evidence type="ECO:0000313" key="12">
    <source>
        <dbReference type="EMBL" id="SAM09056.1"/>
    </source>
</evidence>
<evidence type="ECO:0000256" key="10">
    <source>
        <dbReference type="SAM" id="MobiDB-lite"/>
    </source>
</evidence>
<dbReference type="Gene3D" id="3.40.470.10">
    <property type="entry name" value="Uracil-DNA glycosylase-like domain"/>
    <property type="match status" value="1"/>
</dbReference>
<dbReference type="PANTHER" id="PTHR11264:SF0">
    <property type="entry name" value="URACIL-DNA GLYCOSYLASE"/>
    <property type="match status" value="1"/>
</dbReference>
<dbReference type="AlphaFoldDB" id="A0A163K986"/>
<comment type="catalytic activity">
    <reaction evidence="7 9">
        <text>Hydrolyzes single-stranded DNA or mismatched double-stranded DNA and polynucleotides, releasing free uracil.</text>
        <dbReference type="EC" id="3.2.2.27"/>
    </reaction>
</comment>
<keyword evidence="6 7" id="KW-0539">Nucleus</keyword>
<feature type="active site" description="Proton acceptor" evidence="7 8">
    <location>
        <position position="197"/>
    </location>
</feature>
<dbReference type="PROSITE" id="PS00130">
    <property type="entry name" value="U_DNA_GLYCOSYLASE"/>
    <property type="match status" value="1"/>
</dbReference>
<dbReference type="GO" id="GO:0097510">
    <property type="term" value="P:base-excision repair, AP site formation via deaminated base removal"/>
    <property type="evidence" value="ECO:0007669"/>
    <property type="project" value="TreeGrafter"/>
</dbReference>
<dbReference type="InterPro" id="IPR005122">
    <property type="entry name" value="Uracil-DNA_glycosylase-like"/>
</dbReference>
<comment type="similarity">
    <text evidence="1 7 9">Belongs to the uracil-DNA glycosylase (UDG) superfamily. UNG family.</text>
</comment>